<name>A0A8C3DAW6_CORMO</name>
<evidence type="ECO:0000256" key="1">
    <source>
        <dbReference type="SAM" id="MobiDB-lite"/>
    </source>
</evidence>
<proteinExistence type="predicted"/>
<dbReference type="AlphaFoldDB" id="A0A8C3DAW6"/>
<keyword evidence="3" id="KW-1185">Reference proteome</keyword>
<protein>
    <submittedName>
        <fullName evidence="2">Uncharacterized protein</fullName>
    </submittedName>
</protein>
<evidence type="ECO:0000313" key="2">
    <source>
        <dbReference type="Ensembl" id="ENSCMUP00000001477.1"/>
    </source>
</evidence>
<organism evidence="2 3">
    <name type="scientific">Corvus moneduloides</name>
    <name type="common">New Caledonian crow</name>
    <dbReference type="NCBI Taxonomy" id="1196302"/>
    <lineage>
        <taxon>Eukaryota</taxon>
        <taxon>Metazoa</taxon>
        <taxon>Chordata</taxon>
        <taxon>Craniata</taxon>
        <taxon>Vertebrata</taxon>
        <taxon>Euteleostomi</taxon>
        <taxon>Archelosauria</taxon>
        <taxon>Archosauria</taxon>
        <taxon>Dinosauria</taxon>
        <taxon>Saurischia</taxon>
        <taxon>Theropoda</taxon>
        <taxon>Coelurosauria</taxon>
        <taxon>Aves</taxon>
        <taxon>Neognathae</taxon>
        <taxon>Neoaves</taxon>
        <taxon>Telluraves</taxon>
        <taxon>Australaves</taxon>
        <taxon>Passeriformes</taxon>
        <taxon>Corvoidea</taxon>
        <taxon>Corvidae</taxon>
        <taxon>Corvus</taxon>
    </lineage>
</organism>
<accession>A0A8C3DAW6</accession>
<feature type="region of interest" description="Disordered" evidence="1">
    <location>
        <begin position="92"/>
        <end position="134"/>
    </location>
</feature>
<dbReference type="Ensembl" id="ENSCMUT00000001590.2">
    <property type="protein sequence ID" value="ENSCMUP00000001477.1"/>
    <property type="gene ID" value="ENSCMUG00000001016.2"/>
</dbReference>
<sequence length="134" mass="14749">MPYQCLSHYRAGAARCQSIRATPVDQVSPRHRLGGWAEGQLRSLSHAPWGCAPVQVASPVRENSLLLGCSLVLSWNSLVVFPFPHSFQIPYKTEGKASRRDPRLRSLPCSGCKTSDNKPARSQTRMASLPLPPI</sequence>
<dbReference type="Proteomes" id="UP000694553">
    <property type="component" value="Unassembled WGS sequence"/>
</dbReference>
<reference evidence="3" key="1">
    <citation type="submission" date="2019-10" db="EMBL/GenBank/DDBJ databases">
        <title>Corvus moneduloides (New Caledonian crow) genome, bCorMon1, primary haplotype.</title>
        <authorList>
            <person name="Rutz C."/>
            <person name="Fungtammasan C."/>
            <person name="Mountcastle J."/>
            <person name="Formenti G."/>
            <person name="Chow W."/>
            <person name="Howe K."/>
            <person name="Steele M.P."/>
            <person name="Fernandes J."/>
            <person name="Gilbert M.T.P."/>
            <person name="Fedrigo O."/>
            <person name="Jarvis E.D."/>
            <person name="Gemmell N."/>
        </authorList>
    </citation>
    <scope>NUCLEOTIDE SEQUENCE [LARGE SCALE GENOMIC DNA]</scope>
</reference>
<reference evidence="2" key="3">
    <citation type="submission" date="2025-09" db="UniProtKB">
        <authorList>
            <consortium name="Ensembl"/>
        </authorList>
    </citation>
    <scope>IDENTIFICATION</scope>
</reference>
<reference evidence="2" key="2">
    <citation type="submission" date="2025-08" db="UniProtKB">
        <authorList>
            <consortium name="Ensembl"/>
        </authorList>
    </citation>
    <scope>IDENTIFICATION</scope>
</reference>
<feature type="compositionally biased region" description="Basic and acidic residues" evidence="1">
    <location>
        <begin position="93"/>
        <end position="104"/>
    </location>
</feature>
<evidence type="ECO:0000313" key="3">
    <source>
        <dbReference type="Proteomes" id="UP000694553"/>
    </source>
</evidence>